<feature type="transmembrane region" description="Helical" evidence="6">
    <location>
        <begin position="54"/>
        <end position="77"/>
    </location>
</feature>
<dbReference type="Proteomes" id="UP000321827">
    <property type="component" value="Unassembled WGS sequence"/>
</dbReference>
<dbReference type="EMBL" id="BJXN01000009">
    <property type="protein sequence ID" value="GEM90034.1"/>
    <property type="molecule type" value="Genomic_DNA"/>
</dbReference>
<evidence type="ECO:0000256" key="4">
    <source>
        <dbReference type="ARBA" id="ARBA00022989"/>
    </source>
</evidence>
<dbReference type="PANTHER" id="PTHR33529:SF2">
    <property type="entry name" value="LIPOPOLYSACCHARIDE EXPORT SYSTEM PERMEASE PROTEIN LPTG"/>
    <property type="match status" value="1"/>
</dbReference>
<dbReference type="GO" id="GO:0043190">
    <property type="term" value="C:ATP-binding cassette (ABC) transporter complex"/>
    <property type="evidence" value="ECO:0007669"/>
    <property type="project" value="TreeGrafter"/>
</dbReference>
<keyword evidence="4 6" id="KW-1133">Transmembrane helix</keyword>
<keyword evidence="3 6" id="KW-0812">Transmembrane</keyword>
<proteinExistence type="predicted"/>
<reference evidence="7 8" key="1">
    <citation type="submission" date="2019-07" db="EMBL/GenBank/DDBJ databases">
        <title>Whole genome shotgun sequence of Oceanithermus desulfurans NBRC 100063.</title>
        <authorList>
            <person name="Hosoyama A."/>
            <person name="Uohara A."/>
            <person name="Ohji S."/>
            <person name="Ichikawa N."/>
        </authorList>
    </citation>
    <scope>NUCLEOTIDE SEQUENCE [LARGE SCALE GENOMIC DNA]</scope>
    <source>
        <strain evidence="7 8">NBRC 100063</strain>
    </source>
</reference>
<dbReference type="OrthoDB" id="30177at2"/>
<accession>A0A511RK49</accession>
<dbReference type="PANTHER" id="PTHR33529">
    <property type="entry name" value="SLR0882 PROTEIN-RELATED"/>
    <property type="match status" value="1"/>
</dbReference>
<gene>
    <name evidence="7" type="ORF">ODE01S_14680</name>
</gene>
<feature type="transmembrane region" description="Helical" evidence="6">
    <location>
        <begin position="98"/>
        <end position="116"/>
    </location>
</feature>
<organism evidence="7 8">
    <name type="scientific">Oceanithermus desulfurans NBRC 100063</name>
    <dbReference type="NCBI Taxonomy" id="1227550"/>
    <lineage>
        <taxon>Bacteria</taxon>
        <taxon>Thermotogati</taxon>
        <taxon>Deinococcota</taxon>
        <taxon>Deinococci</taxon>
        <taxon>Thermales</taxon>
        <taxon>Thermaceae</taxon>
        <taxon>Oceanithermus</taxon>
    </lineage>
</organism>
<evidence type="ECO:0000256" key="3">
    <source>
        <dbReference type="ARBA" id="ARBA00022692"/>
    </source>
</evidence>
<evidence type="ECO:0000313" key="8">
    <source>
        <dbReference type="Proteomes" id="UP000321827"/>
    </source>
</evidence>
<feature type="transmembrane region" description="Helical" evidence="6">
    <location>
        <begin position="12"/>
        <end position="34"/>
    </location>
</feature>
<name>A0A511RK49_9DEIN</name>
<dbReference type="Pfam" id="PF03739">
    <property type="entry name" value="LptF_LptG"/>
    <property type="match status" value="1"/>
</dbReference>
<dbReference type="GO" id="GO:0015920">
    <property type="term" value="P:lipopolysaccharide transport"/>
    <property type="evidence" value="ECO:0007669"/>
    <property type="project" value="TreeGrafter"/>
</dbReference>
<feature type="transmembrane region" description="Helical" evidence="6">
    <location>
        <begin position="357"/>
        <end position="375"/>
    </location>
</feature>
<dbReference type="AlphaFoldDB" id="A0A511RK49"/>
<evidence type="ECO:0000256" key="6">
    <source>
        <dbReference type="SAM" id="Phobius"/>
    </source>
</evidence>
<evidence type="ECO:0000256" key="1">
    <source>
        <dbReference type="ARBA" id="ARBA00004651"/>
    </source>
</evidence>
<evidence type="ECO:0000256" key="5">
    <source>
        <dbReference type="ARBA" id="ARBA00023136"/>
    </source>
</evidence>
<keyword evidence="2" id="KW-1003">Cell membrane</keyword>
<comment type="subcellular location">
    <subcellularLocation>
        <location evidence="1">Cell membrane</location>
        <topology evidence="1">Multi-pass membrane protein</topology>
    </subcellularLocation>
</comment>
<protein>
    <submittedName>
        <fullName evidence="7">Permease</fullName>
    </submittedName>
</protein>
<sequence length="377" mass="41503">MFTILDRYILREVVPVLLVSALLYVAVFLFGFFYVGSRWLDGTPLLKVLTWLGYHVPGVLVQVLPMAVVSAVVIPFGRMATEGAVLATQAGGVSLVRLLRPVLLVGFLLAGFSLYLSESVVPESNARVRGYWYDELTTPGHGLIRLRGKTVPLGNGVELFFSGYDWAHRAMKDVRLQLWKGRQVTVIFADRGVYQGRDLKLTGYRIYTVDYAAIDGLLSADDAQLPARLQQVFKNVSVPRNEEASTTIKVGLSRDEALANFADPLAADTLSLSEAWRRYTDPDLAPKDRTDAGLAFHSKLALPLANVVLVLISLPFAVYYGRSPGLSMGMSVMIAVGYYLVFLLARSMGGLGMLPPALAAWLANLLFAFVGWRLIRR</sequence>
<evidence type="ECO:0000313" key="7">
    <source>
        <dbReference type="EMBL" id="GEM90034.1"/>
    </source>
</evidence>
<feature type="transmembrane region" description="Helical" evidence="6">
    <location>
        <begin position="300"/>
        <end position="319"/>
    </location>
</feature>
<evidence type="ECO:0000256" key="2">
    <source>
        <dbReference type="ARBA" id="ARBA00022475"/>
    </source>
</evidence>
<dbReference type="InterPro" id="IPR005495">
    <property type="entry name" value="LptG/LptF_permease"/>
</dbReference>
<comment type="caution">
    <text evidence="7">The sequence shown here is derived from an EMBL/GenBank/DDBJ whole genome shotgun (WGS) entry which is preliminary data.</text>
</comment>
<dbReference type="RefSeq" id="WP_147147423.1">
    <property type="nucleotide sequence ID" value="NZ_BJXN01000009.1"/>
</dbReference>
<feature type="transmembrane region" description="Helical" evidence="6">
    <location>
        <begin position="326"/>
        <end position="345"/>
    </location>
</feature>
<keyword evidence="5 6" id="KW-0472">Membrane</keyword>